<proteinExistence type="inferred from homology"/>
<name>A0ABQ5NND0_9BACI</name>
<evidence type="ECO:0000313" key="7">
    <source>
        <dbReference type="EMBL" id="GLC89587.1"/>
    </source>
</evidence>
<comment type="similarity">
    <text evidence="2">Belongs to the glycosyltransferase 28 family.</text>
</comment>
<dbReference type="Proteomes" id="UP001065593">
    <property type="component" value="Unassembled WGS sequence"/>
</dbReference>
<dbReference type="PANTHER" id="PTHR43025">
    <property type="entry name" value="MONOGALACTOSYLDIACYLGLYCEROL SYNTHASE"/>
    <property type="match status" value="1"/>
</dbReference>
<dbReference type="Pfam" id="PF06925">
    <property type="entry name" value="MGDG_synth"/>
    <property type="match status" value="1"/>
</dbReference>
<protein>
    <submittedName>
        <fullName evidence="7">Glycosyltransferase YkoN</fullName>
    </submittedName>
</protein>
<evidence type="ECO:0000256" key="3">
    <source>
        <dbReference type="ARBA" id="ARBA00022676"/>
    </source>
</evidence>
<sequence length="381" mass="44305">MKKALFLPFLTIQTGHHQVADALMAFVAKHNEDVEVKKVDLLNYANPFVEKVISRSYLSWIQYAPTTYTKFYDRVFDQREESKPNFKLYEMLLKHLLRLLEQEKPDIIFCTQSAPSYLLNKLKQSGHCQIPVVNVYTDFFMSQLWSIEAIDYHFVPMQEMKDLLCQQGVAEASIFVTGIPVHEEMLRTTALHNFARNILIAGGNSGLMNCTNLYEQLKQNEYFHYYILCGTNKKLYQQILAWQLPNVTPFSYIESRSEMNRLYDQMDAIITKPGGVTVSEVLRKKLPIFVHSVLPGQEERNLKYLMDQGLAYKLNTNECLHQQLERVLLNEDAMAHYKQQVATYLNNLHIKTADEWVQFMQSMLGKNQAVHEMCLASHNVQ</sequence>
<accession>A0ABQ5NND0</accession>
<evidence type="ECO:0000256" key="2">
    <source>
        <dbReference type="ARBA" id="ARBA00006962"/>
    </source>
</evidence>
<keyword evidence="3" id="KW-0328">Glycosyltransferase</keyword>
<feature type="domain" description="Glycosyl transferase family 28 C-terminal" evidence="5">
    <location>
        <begin position="209"/>
        <end position="342"/>
    </location>
</feature>
<evidence type="ECO:0000259" key="6">
    <source>
        <dbReference type="Pfam" id="PF06925"/>
    </source>
</evidence>
<comment type="caution">
    <text evidence="7">The sequence shown here is derived from an EMBL/GenBank/DDBJ whole genome shotgun (WGS) entry which is preliminary data.</text>
</comment>
<organism evidence="7 8">
    <name type="scientific">Lysinibacillus piscis</name>
    <dbReference type="NCBI Taxonomy" id="2518931"/>
    <lineage>
        <taxon>Bacteria</taxon>
        <taxon>Bacillati</taxon>
        <taxon>Bacillota</taxon>
        <taxon>Bacilli</taxon>
        <taxon>Bacillales</taxon>
        <taxon>Bacillaceae</taxon>
        <taxon>Lysinibacillus</taxon>
    </lineage>
</organism>
<dbReference type="InterPro" id="IPR009695">
    <property type="entry name" value="Diacylglyc_glucosyltr_N"/>
</dbReference>
<dbReference type="SUPFAM" id="SSF53756">
    <property type="entry name" value="UDP-Glycosyltransferase/glycogen phosphorylase"/>
    <property type="match status" value="1"/>
</dbReference>
<gene>
    <name evidence="7" type="primary">ykoN</name>
    <name evidence="7" type="ORF">LYSBPC_27140</name>
</gene>
<evidence type="ECO:0000256" key="4">
    <source>
        <dbReference type="ARBA" id="ARBA00022679"/>
    </source>
</evidence>
<dbReference type="PANTHER" id="PTHR43025:SF3">
    <property type="entry name" value="MONOGALACTOSYLDIACYLGLYCEROL SYNTHASE 1, CHLOROPLASTIC"/>
    <property type="match status" value="1"/>
</dbReference>
<keyword evidence="8" id="KW-1185">Reference proteome</keyword>
<dbReference type="InterPro" id="IPR007235">
    <property type="entry name" value="Glyco_trans_28_C"/>
</dbReference>
<dbReference type="EMBL" id="BRZA01000003">
    <property type="protein sequence ID" value="GLC89587.1"/>
    <property type="molecule type" value="Genomic_DNA"/>
</dbReference>
<evidence type="ECO:0000259" key="5">
    <source>
        <dbReference type="Pfam" id="PF04101"/>
    </source>
</evidence>
<dbReference type="InterPro" id="IPR050519">
    <property type="entry name" value="Glycosyltransf_28_UgtP"/>
</dbReference>
<keyword evidence="4" id="KW-0808">Transferase</keyword>
<dbReference type="Pfam" id="PF04101">
    <property type="entry name" value="Glyco_tran_28_C"/>
    <property type="match status" value="1"/>
</dbReference>
<evidence type="ECO:0000313" key="8">
    <source>
        <dbReference type="Proteomes" id="UP001065593"/>
    </source>
</evidence>
<reference evidence="7" key="1">
    <citation type="submission" date="2022-08" db="EMBL/GenBank/DDBJ databases">
        <title>Draft genome sequence of Lysinibacillus sp. strain KH24.</title>
        <authorList>
            <person name="Kanbe H."/>
            <person name="Itoh H."/>
        </authorList>
    </citation>
    <scope>NUCLEOTIDE SEQUENCE</scope>
    <source>
        <strain evidence="7">KH24</strain>
    </source>
</reference>
<feature type="domain" description="Diacylglycerol glucosyltransferase N-terminal" evidence="6">
    <location>
        <begin position="16"/>
        <end position="181"/>
    </location>
</feature>
<dbReference type="Gene3D" id="3.40.50.2000">
    <property type="entry name" value="Glycogen Phosphorylase B"/>
    <property type="match status" value="1"/>
</dbReference>
<comment type="subcellular location">
    <subcellularLocation>
        <location evidence="1">Membrane</location>
    </subcellularLocation>
</comment>
<dbReference type="RefSeq" id="WP_264989400.1">
    <property type="nucleotide sequence ID" value="NZ_BRZA01000003.1"/>
</dbReference>
<evidence type="ECO:0000256" key="1">
    <source>
        <dbReference type="ARBA" id="ARBA00004370"/>
    </source>
</evidence>